<dbReference type="GO" id="GO:0030973">
    <property type="term" value="F:molybdate ion binding"/>
    <property type="evidence" value="ECO:0007669"/>
    <property type="project" value="TreeGrafter"/>
</dbReference>
<protein>
    <submittedName>
        <fullName evidence="2">Molybdate transport system substrate-binding protein</fullName>
    </submittedName>
</protein>
<keyword evidence="3" id="KW-1185">Reference proteome</keyword>
<dbReference type="PANTHER" id="PTHR30632">
    <property type="entry name" value="MOLYBDATE-BINDING PERIPLASMIC PROTEIN"/>
    <property type="match status" value="1"/>
</dbReference>
<feature type="signal peptide" evidence="1">
    <location>
        <begin position="1"/>
        <end position="23"/>
    </location>
</feature>
<organism evidence="2 3">
    <name type="scientific">Sphingomonas pseudosanguinis</name>
    <dbReference type="NCBI Taxonomy" id="413712"/>
    <lineage>
        <taxon>Bacteria</taxon>
        <taxon>Pseudomonadati</taxon>
        <taxon>Pseudomonadota</taxon>
        <taxon>Alphaproteobacteria</taxon>
        <taxon>Sphingomonadales</taxon>
        <taxon>Sphingomonadaceae</taxon>
        <taxon>Sphingomonas</taxon>
    </lineage>
</organism>
<comment type="caution">
    <text evidence="2">The sequence shown here is derived from an EMBL/GenBank/DDBJ whole genome shotgun (WGS) entry which is preliminary data.</text>
</comment>
<dbReference type="PANTHER" id="PTHR30632:SF11">
    <property type="entry name" value="BLR4797 PROTEIN"/>
    <property type="match status" value="1"/>
</dbReference>
<evidence type="ECO:0000313" key="2">
    <source>
        <dbReference type="EMBL" id="MBB3878861.1"/>
    </source>
</evidence>
<accession>A0A7W6AE25</accession>
<dbReference type="Gene3D" id="3.40.190.10">
    <property type="entry name" value="Periplasmic binding protein-like II"/>
    <property type="match status" value="2"/>
</dbReference>
<gene>
    <name evidence="2" type="ORF">GGR48_001280</name>
</gene>
<dbReference type="AlphaFoldDB" id="A0A7W6AE25"/>
<name>A0A7W6AE25_9SPHN</name>
<dbReference type="GO" id="GO:0015689">
    <property type="term" value="P:molybdate ion transport"/>
    <property type="evidence" value="ECO:0007669"/>
    <property type="project" value="TreeGrafter"/>
</dbReference>
<evidence type="ECO:0000256" key="1">
    <source>
        <dbReference type="SAM" id="SignalP"/>
    </source>
</evidence>
<dbReference type="RefSeq" id="WP_206362482.1">
    <property type="nucleotide sequence ID" value="NZ_CP189888.1"/>
</dbReference>
<dbReference type="InterPro" id="IPR050682">
    <property type="entry name" value="ModA/WtpA"/>
</dbReference>
<sequence>MNIVKVMAMTVAAGGFALPGAVAAEEIHVIATGALQGAMKTLKPAYEKKTGNTLVIAWGPSFGTSPESIPERIRAREPMDVTIGTEETLDAVARSGVFDPASRKAVALSQIGIAVPKGRPHPDVTTVAAVRQALLSAGKVAYSQGASGVYIRATLLPKLGIADQVAAKTVVAEGKELVGTLLARGEADIGMQQVSELKVTPGVDYLGPLPAEIQKVSRFAGMVAKDSRHAAAARGFLAYLASKEARPLIEASGLEPIAAPKSR</sequence>
<dbReference type="SUPFAM" id="SSF53850">
    <property type="entry name" value="Periplasmic binding protein-like II"/>
    <property type="match status" value="1"/>
</dbReference>
<proteinExistence type="predicted"/>
<keyword evidence="1" id="KW-0732">Signal</keyword>
<feature type="chain" id="PRO_5031026711" evidence="1">
    <location>
        <begin position="24"/>
        <end position="263"/>
    </location>
</feature>
<dbReference type="EMBL" id="JACIDH010000003">
    <property type="protein sequence ID" value="MBB3878861.1"/>
    <property type="molecule type" value="Genomic_DNA"/>
</dbReference>
<evidence type="ECO:0000313" key="3">
    <source>
        <dbReference type="Proteomes" id="UP000538670"/>
    </source>
</evidence>
<dbReference type="Pfam" id="PF13531">
    <property type="entry name" value="SBP_bac_11"/>
    <property type="match status" value="1"/>
</dbReference>
<dbReference type="Proteomes" id="UP000538670">
    <property type="component" value="Unassembled WGS sequence"/>
</dbReference>
<reference evidence="2 3" key="1">
    <citation type="submission" date="2020-08" db="EMBL/GenBank/DDBJ databases">
        <title>Genomic Encyclopedia of Type Strains, Phase IV (KMG-IV): sequencing the most valuable type-strain genomes for metagenomic binning, comparative biology and taxonomic classification.</title>
        <authorList>
            <person name="Goeker M."/>
        </authorList>
    </citation>
    <scope>NUCLEOTIDE SEQUENCE [LARGE SCALE GENOMIC DNA]</scope>
    <source>
        <strain evidence="2 3">DSM 19512</strain>
    </source>
</reference>